<feature type="region of interest" description="Disordered" evidence="1">
    <location>
        <begin position="1"/>
        <end position="54"/>
    </location>
</feature>
<dbReference type="AlphaFoldDB" id="A0A9D4RJX6"/>
<reference evidence="2" key="2">
    <citation type="submission" date="2020-11" db="EMBL/GenBank/DDBJ databases">
        <authorList>
            <person name="McCartney M.A."/>
            <person name="Auch B."/>
            <person name="Kono T."/>
            <person name="Mallez S."/>
            <person name="Becker A."/>
            <person name="Gohl D.M."/>
            <person name="Silverstein K.A.T."/>
            <person name="Koren S."/>
            <person name="Bechman K.B."/>
            <person name="Herman A."/>
            <person name="Abrahante J.E."/>
            <person name="Garbe J."/>
        </authorList>
    </citation>
    <scope>NUCLEOTIDE SEQUENCE</scope>
    <source>
        <strain evidence="2">Duluth1</strain>
        <tissue evidence="2">Whole animal</tissue>
    </source>
</reference>
<dbReference type="Proteomes" id="UP000828390">
    <property type="component" value="Unassembled WGS sequence"/>
</dbReference>
<feature type="compositionally biased region" description="Polar residues" evidence="1">
    <location>
        <begin position="16"/>
        <end position="28"/>
    </location>
</feature>
<organism evidence="2 3">
    <name type="scientific">Dreissena polymorpha</name>
    <name type="common">Zebra mussel</name>
    <name type="synonym">Mytilus polymorpha</name>
    <dbReference type="NCBI Taxonomy" id="45954"/>
    <lineage>
        <taxon>Eukaryota</taxon>
        <taxon>Metazoa</taxon>
        <taxon>Spiralia</taxon>
        <taxon>Lophotrochozoa</taxon>
        <taxon>Mollusca</taxon>
        <taxon>Bivalvia</taxon>
        <taxon>Autobranchia</taxon>
        <taxon>Heteroconchia</taxon>
        <taxon>Euheterodonta</taxon>
        <taxon>Imparidentia</taxon>
        <taxon>Neoheterodontei</taxon>
        <taxon>Myida</taxon>
        <taxon>Dreissenoidea</taxon>
        <taxon>Dreissenidae</taxon>
        <taxon>Dreissena</taxon>
    </lineage>
</organism>
<sequence length="89" mass="9727">MNRESPGMADNDRRGTVNSRDCTGNNRDGTVAPPGPKQTPAYYGEPGECRQRPGIATVRNPSRLFPTQSQVFTVPSRSLSVTLGSSRRY</sequence>
<gene>
    <name evidence="2" type="ORF">DPMN_032307</name>
</gene>
<evidence type="ECO:0000256" key="1">
    <source>
        <dbReference type="SAM" id="MobiDB-lite"/>
    </source>
</evidence>
<accession>A0A9D4RJX6</accession>
<proteinExistence type="predicted"/>
<evidence type="ECO:0000313" key="2">
    <source>
        <dbReference type="EMBL" id="KAH3869147.1"/>
    </source>
</evidence>
<dbReference type="EMBL" id="JAIWYP010000002">
    <property type="protein sequence ID" value="KAH3869147.1"/>
    <property type="molecule type" value="Genomic_DNA"/>
</dbReference>
<evidence type="ECO:0000313" key="3">
    <source>
        <dbReference type="Proteomes" id="UP000828390"/>
    </source>
</evidence>
<protein>
    <submittedName>
        <fullName evidence="2">Uncharacterized protein</fullName>
    </submittedName>
</protein>
<name>A0A9D4RJX6_DREPO</name>
<comment type="caution">
    <text evidence="2">The sequence shown here is derived from an EMBL/GenBank/DDBJ whole genome shotgun (WGS) entry which is preliminary data.</text>
</comment>
<reference evidence="2" key="1">
    <citation type="journal article" date="2019" name="bioRxiv">
        <title>The Genome of the Zebra Mussel, Dreissena polymorpha: A Resource for Invasive Species Research.</title>
        <authorList>
            <person name="McCartney M.A."/>
            <person name="Auch B."/>
            <person name="Kono T."/>
            <person name="Mallez S."/>
            <person name="Zhang Y."/>
            <person name="Obille A."/>
            <person name="Becker A."/>
            <person name="Abrahante J.E."/>
            <person name="Garbe J."/>
            <person name="Badalamenti J.P."/>
            <person name="Herman A."/>
            <person name="Mangelson H."/>
            <person name="Liachko I."/>
            <person name="Sullivan S."/>
            <person name="Sone E.D."/>
            <person name="Koren S."/>
            <person name="Silverstein K.A.T."/>
            <person name="Beckman K.B."/>
            <person name="Gohl D.M."/>
        </authorList>
    </citation>
    <scope>NUCLEOTIDE SEQUENCE</scope>
    <source>
        <strain evidence="2">Duluth1</strain>
        <tissue evidence="2">Whole animal</tissue>
    </source>
</reference>
<keyword evidence="3" id="KW-1185">Reference proteome</keyword>